<dbReference type="EMBL" id="AYJU01000018">
    <property type="protein sequence ID" value="EST52155.1"/>
    <property type="molecule type" value="Genomic_DNA"/>
</dbReference>
<evidence type="ECO:0000256" key="2">
    <source>
        <dbReference type="SAM" id="SignalP"/>
    </source>
</evidence>
<sequence>MKKISLLCMLLSISLLAACGTENNPSSPSATETPANPATPTTTNQPEENNGQQVSAFLEVASIELTGHPSATVLDWI</sequence>
<proteinExistence type="predicted"/>
<accession>V6M2P4</accession>
<organism evidence="3 4">
    <name type="scientific">Brevibacillus panacihumi W25</name>
    <dbReference type="NCBI Taxonomy" id="1408254"/>
    <lineage>
        <taxon>Bacteria</taxon>
        <taxon>Bacillati</taxon>
        <taxon>Bacillota</taxon>
        <taxon>Bacilli</taxon>
        <taxon>Bacillales</taxon>
        <taxon>Paenibacillaceae</taxon>
        <taxon>Brevibacillus</taxon>
    </lineage>
</organism>
<comment type="caution">
    <text evidence="3">The sequence shown here is derived from an EMBL/GenBank/DDBJ whole genome shotgun (WGS) entry which is preliminary data.</text>
</comment>
<name>V6M2P4_9BACL</name>
<protein>
    <submittedName>
        <fullName evidence="3">Uncharacterized protein</fullName>
    </submittedName>
</protein>
<keyword evidence="4" id="KW-1185">Reference proteome</keyword>
<feature type="chain" id="PRO_5039593877" evidence="2">
    <location>
        <begin position="18"/>
        <end position="77"/>
    </location>
</feature>
<feature type="signal peptide" evidence="2">
    <location>
        <begin position="1"/>
        <end position="17"/>
    </location>
</feature>
<reference evidence="3 4" key="1">
    <citation type="journal article" date="2014" name="Genome Announc.">
        <title>Draft Genome Sequence of Brevibacillus panacihumi Strain W25, a Halotolerant Hydrocarbon-Degrading Bacterium.</title>
        <authorList>
            <person name="Wang X."/>
            <person name="Jin D."/>
            <person name="Zhou L."/>
            <person name="Wu L."/>
            <person name="An W."/>
            <person name="Chen Y."/>
            <person name="Zhao L."/>
        </authorList>
    </citation>
    <scope>NUCLEOTIDE SEQUENCE [LARGE SCALE GENOMIC DNA]</scope>
    <source>
        <strain evidence="3 4">W25</strain>
    </source>
</reference>
<gene>
    <name evidence="3" type="ORF">T458_24135</name>
</gene>
<evidence type="ECO:0000313" key="4">
    <source>
        <dbReference type="Proteomes" id="UP000017973"/>
    </source>
</evidence>
<feature type="compositionally biased region" description="Low complexity" evidence="1">
    <location>
        <begin position="21"/>
        <end position="50"/>
    </location>
</feature>
<evidence type="ECO:0000313" key="3">
    <source>
        <dbReference type="EMBL" id="EST52155.1"/>
    </source>
</evidence>
<keyword evidence="2" id="KW-0732">Signal</keyword>
<evidence type="ECO:0000256" key="1">
    <source>
        <dbReference type="SAM" id="MobiDB-lite"/>
    </source>
</evidence>
<dbReference type="STRING" id="1408254.T458_24135"/>
<dbReference type="PROSITE" id="PS51257">
    <property type="entry name" value="PROKAR_LIPOPROTEIN"/>
    <property type="match status" value="1"/>
</dbReference>
<dbReference type="Proteomes" id="UP000017973">
    <property type="component" value="Unassembled WGS sequence"/>
</dbReference>
<dbReference type="HOGENOM" id="CLU_2631241_0_0_9"/>
<feature type="region of interest" description="Disordered" evidence="1">
    <location>
        <begin position="21"/>
        <end position="52"/>
    </location>
</feature>
<dbReference type="PATRIC" id="fig|1408254.3.peg.4741"/>
<dbReference type="AlphaFoldDB" id="V6M2P4"/>
<dbReference type="RefSeq" id="WP_023558614.1">
    <property type="nucleotide sequence ID" value="NZ_KI629786.1"/>
</dbReference>